<dbReference type="OrthoDB" id="2088281at2"/>
<evidence type="ECO:0000313" key="3">
    <source>
        <dbReference type="Proteomes" id="UP000291259"/>
    </source>
</evidence>
<protein>
    <submittedName>
        <fullName evidence="2">DUF3846 domain-containing protein</fullName>
    </submittedName>
</protein>
<dbReference type="EMBL" id="CP035491">
    <property type="protein sequence ID" value="QAY74241.1"/>
    <property type="molecule type" value="Genomic_DNA"/>
</dbReference>
<organism evidence="2 3">
    <name type="scientific">Agromyces protaetiae</name>
    <dbReference type="NCBI Taxonomy" id="2509455"/>
    <lineage>
        <taxon>Bacteria</taxon>
        <taxon>Bacillati</taxon>
        <taxon>Actinomycetota</taxon>
        <taxon>Actinomycetes</taxon>
        <taxon>Micrococcales</taxon>
        <taxon>Microbacteriaceae</taxon>
        <taxon>Agromyces</taxon>
    </lineage>
</organism>
<evidence type="ECO:0000259" key="1">
    <source>
        <dbReference type="Pfam" id="PF12957"/>
    </source>
</evidence>
<proteinExistence type="predicted"/>
<gene>
    <name evidence="2" type="ORF">ET445_13815</name>
</gene>
<accession>A0A4V0YHC6</accession>
<dbReference type="InterPro" id="IPR024559">
    <property type="entry name" value="DUF3846"/>
</dbReference>
<sequence>MVKALRIPADESEPITELEVSKLEDYQAVVGGWIEPVDVAELGVTIYVHEEGLVLDLLFNSRATLLWWYFVPESRQKAVLVGPALIVGLPDSGGDSTDIPTHVAEMLADAGIWRVEAHVPGIDQWYANQRTYDDYFEALVYAMVILERWEEIDDIRVVPAPPDSGEALAGGVIPTEPVA</sequence>
<keyword evidence="3" id="KW-1185">Reference proteome</keyword>
<reference evidence="2 3" key="1">
    <citation type="submission" date="2019-01" db="EMBL/GenBank/DDBJ databases">
        <title>Genome sequencing of strain FW100M-8.</title>
        <authorList>
            <person name="Heo J."/>
            <person name="Kim S.-J."/>
            <person name="Kim J.-S."/>
            <person name="Hong S.-B."/>
            <person name="Kwon S.-W."/>
        </authorList>
    </citation>
    <scope>NUCLEOTIDE SEQUENCE [LARGE SCALE GENOMIC DNA]</scope>
    <source>
        <strain evidence="2 3">FW100M-8</strain>
    </source>
</reference>
<dbReference type="Proteomes" id="UP000291259">
    <property type="component" value="Chromosome"/>
</dbReference>
<evidence type="ECO:0000313" key="2">
    <source>
        <dbReference type="EMBL" id="QAY74241.1"/>
    </source>
</evidence>
<dbReference type="Pfam" id="PF12957">
    <property type="entry name" value="DUF3846"/>
    <property type="match status" value="1"/>
</dbReference>
<dbReference type="RefSeq" id="WP_129191787.1">
    <property type="nucleotide sequence ID" value="NZ_CP035491.1"/>
</dbReference>
<dbReference type="KEGG" id="agf:ET445_13815"/>
<feature type="domain" description="DUF3846" evidence="1">
    <location>
        <begin position="3"/>
        <end position="107"/>
    </location>
</feature>
<name>A0A4V0YHC6_9MICO</name>
<dbReference type="AlphaFoldDB" id="A0A4V0YHC6"/>